<dbReference type="Proteomes" id="UP000195772">
    <property type="component" value="Unassembled WGS sequence"/>
</dbReference>
<evidence type="ECO:0008006" key="4">
    <source>
        <dbReference type="Google" id="ProtNLM"/>
    </source>
</evidence>
<dbReference type="EMBL" id="NFHB01000001">
    <property type="protein sequence ID" value="OUN04844.1"/>
    <property type="molecule type" value="Genomic_DNA"/>
</dbReference>
<sequence>MEPRMKPFILNRTDERNTKSVGGILLYAALFFIVTRIAAMLLQKSGAALYEWGWGLDAAGMLGARTPESMVSDMGWRAVPHVLLLAPFVEECAFRLGLSFRRWHIAAGLGALAYFFADWMLFFADVANARYWALLVWIAVAAAVYGFTTDGFWLSKRDRWLRPAMWASTVVFASVHLLSVSALTWGLLPYALLYVLGLFFSGCVFVYLRVNLGFGWALGAHMLCNLPPALFLLGALCD</sequence>
<name>A0A1Y3QYT4_9BACT</name>
<feature type="transmembrane region" description="Helical" evidence="1">
    <location>
        <begin position="21"/>
        <end position="42"/>
    </location>
</feature>
<dbReference type="OrthoDB" id="1100456at2"/>
<dbReference type="AlphaFoldDB" id="A0A1Y3QYT4"/>
<comment type="caution">
    <text evidence="2">The sequence shown here is derived from an EMBL/GenBank/DDBJ whole genome shotgun (WGS) entry which is preliminary data.</text>
</comment>
<feature type="transmembrane region" description="Helical" evidence="1">
    <location>
        <begin position="105"/>
        <end position="124"/>
    </location>
</feature>
<protein>
    <recommendedName>
        <fullName evidence="4">CPBP family intramembrane metalloprotease</fullName>
    </recommendedName>
</protein>
<keyword evidence="1" id="KW-1133">Transmembrane helix</keyword>
<feature type="transmembrane region" description="Helical" evidence="1">
    <location>
        <begin position="130"/>
        <end position="153"/>
    </location>
</feature>
<organism evidence="2 3">
    <name type="scientific">Alistipes onderdonkii</name>
    <dbReference type="NCBI Taxonomy" id="328813"/>
    <lineage>
        <taxon>Bacteria</taxon>
        <taxon>Pseudomonadati</taxon>
        <taxon>Bacteroidota</taxon>
        <taxon>Bacteroidia</taxon>
        <taxon>Bacteroidales</taxon>
        <taxon>Rikenellaceae</taxon>
        <taxon>Alistipes</taxon>
    </lineage>
</organism>
<feature type="transmembrane region" description="Helical" evidence="1">
    <location>
        <begin position="215"/>
        <end position="236"/>
    </location>
</feature>
<evidence type="ECO:0000313" key="2">
    <source>
        <dbReference type="EMBL" id="OUN04844.1"/>
    </source>
</evidence>
<evidence type="ECO:0000256" key="1">
    <source>
        <dbReference type="SAM" id="Phobius"/>
    </source>
</evidence>
<evidence type="ECO:0000313" key="3">
    <source>
        <dbReference type="Proteomes" id="UP000195772"/>
    </source>
</evidence>
<proteinExistence type="predicted"/>
<keyword evidence="1" id="KW-0472">Membrane</keyword>
<reference evidence="3" key="1">
    <citation type="submission" date="2017-04" db="EMBL/GenBank/DDBJ databases">
        <title>Function of individual gut microbiota members based on whole genome sequencing of pure cultures obtained from chicken caecum.</title>
        <authorList>
            <person name="Medvecky M."/>
            <person name="Cejkova D."/>
            <person name="Polansky O."/>
            <person name="Karasova D."/>
            <person name="Kubasova T."/>
            <person name="Cizek A."/>
            <person name="Rychlik I."/>
        </authorList>
    </citation>
    <scope>NUCLEOTIDE SEQUENCE [LARGE SCALE GENOMIC DNA]</scope>
    <source>
        <strain evidence="3">An90</strain>
    </source>
</reference>
<accession>A0A1Y3QYT4</accession>
<keyword evidence="1" id="KW-0812">Transmembrane</keyword>
<gene>
    <name evidence="2" type="ORF">B5G41_00600</name>
</gene>
<feature type="transmembrane region" description="Helical" evidence="1">
    <location>
        <begin position="191"/>
        <end position="208"/>
    </location>
</feature>
<feature type="transmembrane region" description="Helical" evidence="1">
    <location>
        <begin position="165"/>
        <end position="185"/>
    </location>
</feature>